<dbReference type="Proteomes" id="UP000199296">
    <property type="component" value="Unassembled WGS sequence"/>
</dbReference>
<dbReference type="STRING" id="470826.SAMN04488027_10790"/>
<name>A0A1G7X4N2_9FLAO</name>
<protein>
    <submittedName>
        <fullName evidence="1">CarboxypepD_reg-like domain-containing protein</fullName>
    </submittedName>
</protein>
<dbReference type="EMBL" id="FNCW01000007">
    <property type="protein sequence ID" value="SDG79178.1"/>
    <property type="molecule type" value="Genomic_DNA"/>
</dbReference>
<dbReference type="Gene3D" id="2.60.40.1120">
    <property type="entry name" value="Carboxypeptidase-like, regulatory domain"/>
    <property type="match status" value="1"/>
</dbReference>
<keyword evidence="2" id="KW-1185">Reference proteome</keyword>
<dbReference type="AlphaFoldDB" id="A0A1G7X4N2"/>
<dbReference type="SUPFAM" id="SSF56935">
    <property type="entry name" value="Porins"/>
    <property type="match status" value="1"/>
</dbReference>
<organism evidence="1 2">
    <name type="scientific">Psychroflexus sediminis</name>
    <dbReference type="NCBI Taxonomy" id="470826"/>
    <lineage>
        <taxon>Bacteria</taxon>
        <taxon>Pseudomonadati</taxon>
        <taxon>Bacteroidota</taxon>
        <taxon>Flavobacteriia</taxon>
        <taxon>Flavobacteriales</taxon>
        <taxon>Flavobacteriaceae</taxon>
        <taxon>Psychroflexus</taxon>
    </lineage>
</organism>
<dbReference type="RefSeq" id="WP_093368016.1">
    <property type="nucleotide sequence ID" value="NZ_FNCW01000007.1"/>
</dbReference>
<dbReference type="SUPFAM" id="SSF49464">
    <property type="entry name" value="Carboxypeptidase regulatory domain-like"/>
    <property type="match status" value="1"/>
</dbReference>
<evidence type="ECO:0000313" key="2">
    <source>
        <dbReference type="Proteomes" id="UP000199296"/>
    </source>
</evidence>
<reference evidence="1 2" key="1">
    <citation type="submission" date="2016-10" db="EMBL/GenBank/DDBJ databases">
        <authorList>
            <person name="de Groot N.N."/>
        </authorList>
    </citation>
    <scope>NUCLEOTIDE SEQUENCE [LARGE SCALE GENOMIC DNA]</scope>
    <source>
        <strain evidence="1 2">DSM 19803</strain>
    </source>
</reference>
<evidence type="ECO:0000313" key="1">
    <source>
        <dbReference type="EMBL" id="SDG79178.1"/>
    </source>
</evidence>
<accession>A0A1G7X4N2</accession>
<gene>
    <name evidence="1" type="ORF">SAMN04488027_10790</name>
</gene>
<proteinExistence type="predicted"/>
<sequence>MKIFRFVLLLVCFIVSAISYAQEFKIKGQILEKETKIPLEGSSIVISSPTKTILDYTYSKEEGLYELAVDSKADSLYVKVSSFGYESQEIIIPNTKSTINQDFELIPKVEQLNTVVLETEEKIKVNRDTVAYRVSAFTDQTEQTVEDVLQNLPGIEIDEDGNIKAQGKNIQKILIEGDDLADRNYKVISKNLDADVLSKVEVINNYSENPVLKQFLDSETVVLNLKLKDKAKSIWFGAAKAGLGNESRYEADLNLGLIRPEIKFLDLGNLNSIGKPAGEQLDNYVYQQMGFNDFDENFSLDQNSYLNLRTSSILIDDKFYVENQSLSNNLLANKTIWGESKLRNSLFVTTDQLNSDYRNRVSYFLPDGDIDFQEDNAFDTQNLNLKNDFEIKHSIDEDHFITFQTDVSATNSDVSHELLFNSNESIAQVLDERNLSLSTNIHLTKKIKNGALSFYGFMGFNQDRQKFNISPNTIAEEENSNQLQTKIKDNRVYQGLEGSSIFQFNELSFAVKLGVLNQEREFNYSALDLENGLGSSEIDSLAGSNSEARFKSFVNFKTQYHFIPDRLIAEADVELSNLNMRTNVDSRSFLFLNPNVTLRLRKTKVGSFSLRYKRINELPSLTDLNQNFIVQDYRSLVLGVNRLEQLTRNQYSFNYIFSKPKKRILIEAGISYSDYEQQLSADKLLSERLSLSQRQFIPGGSLLTGRLGFTTFLKFIDATLKLGYTKTRFENPFVLNDELFKVTNESDNYYFRGTTYWDGILNFKFSGSLNSNSGGIGNSSNANDIYNAKLETVLKLYDRLFGNFKNEIYDVNSEVYQTSSFNLEYRPKQKSYVFGIDAQNIFNTKNYTFSSITNFQRGDLVYRAVPRFFVGYVKFRF</sequence>
<dbReference type="InterPro" id="IPR008969">
    <property type="entry name" value="CarboxyPept-like_regulatory"/>
</dbReference>
<dbReference type="OrthoDB" id="603275at2"/>